<protein>
    <submittedName>
        <fullName evidence="2">Uncharacterized protein</fullName>
    </submittedName>
</protein>
<proteinExistence type="predicted"/>
<gene>
    <name evidence="2" type="ORF">BN1095_4680001</name>
</gene>
<keyword evidence="1" id="KW-0812">Transmembrane</keyword>
<keyword evidence="1" id="KW-1133">Transmembrane helix</keyword>
<organism evidence="2">
    <name type="scientific">Clostridioides difficile</name>
    <name type="common">Peptoclostridium difficile</name>
    <dbReference type="NCBI Taxonomy" id="1496"/>
    <lineage>
        <taxon>Bacteria</taxon>
        <taxon>Bacillati</taxon>
        <taxon>Bacillota</taxon>
        <taxon>Clostridia</taxon>
        <taxon>Peptostreptococcales</taxon>
        <taxon>Peptostreptococcaceae</taxon>
        <taxon>Clostridioides</taxon>
    </lineage>
</organism>
<name>A0A069AXH5_CLODI</name>
<evidence type="ECO:0000256" key="1">
    <source>
        <dbReference type="SAM" id="Phobius"/>
    </source>
</evidence>
<sequence length="170" mass="17407">MSAGCGLTRFFLGAAGDGSPLPLSSVPSGCAGSDEAAWWCSGWAASCPTTPFGSQNSVSRGLSVCCGSVWRVLPPFGLNVLTMPIANAPMAVIQMSNTTRIRSLGVSLKGLFGFFAILIVLLGCRAMPSEGGSDGIAESALDVVLVEGDDFLYADGGADFLGNLRLFFGG</sequence>
<dbReference type="AlphaFoldDB" id="A0A069AXH5"/>
<keyword evidence="1" id="KW-0472">Membrane</keyword>
<dbReference type="EMBL" id="LK933147">
    <property type="protein sequence ID" value="CDT40893.1"/>
    <property type="molecule type" value="Genomic_DNA"/>
</dbReference>
<accession>A0A069AXH5</accession>
<reference evidence="2" key="1">
    <citation type="submission" date="2014-07" db="EMBL/GenBank/DDBJ databases">
        <authorList>
            <person name="Monot Marc"/>
        </authorList>
    </citation>
    <scope>NUCLEOTIDE SEQUENCE</scope>
    <source>
        <strain evidence="2">7032989</strain>
    </source>
</reference>
<evidence type="ECO:0000313" key="2">
    <source>
        <dbReference type="EMBL" id="CDT40893.1"/>
    </source>
</evidence>
<feature type="transmembrane region" description="Helical" evidence="1">
    <location>
        <begin position="104"/>
        <end position="123"/>
    </location>
</feature>